<proteinExistence type="predicted"/>
<dbReference type="PANTHER" id="PTHR10270:SF161">
    <property type="entry name" value="SEX-DETERMINING REGION Y PROTEIN"/>
    <property type="match status" value="1"/>
</dbReference>
<evidence type="ECO:0000259" key="5">
    <source>
        <dbReference type="PROSITE" id="PS50118"/>
    </source>
</evidence>
<dbReference type="PROSITE" id="PS50118">
    <property type="entry name" value="HMG_BOX_2"/>
    <property type="match status" value="1"/>
</dbReference>
<dbReference type="InterPro" id="IPR050140">
    <property type="entry name" value="SRY-related_HMG-box_TF-like"/>
</dbReference>
<dbReference type="AlphaFoldDB" id="A0A1B1ETX2"/>
<sequence length="392" mass="46041">MDEAARKKYCRLLMFDVPPPSNHTKNSLNTAEMPFMIDCTTSLENSFRTQDNFIFTSFEPMRVKPQSPIKNKKSISYKKTIEKDTIIDESYQQSIKKIPRPPNAFILYRRAKQKLITKERSNAKISQLLAKMWRDETEEEKLRWRKIADRKKVEHMQAHPGYVYRPKRPIFNDKRKRSKTTPSKQPISTLENTCVSELETSNVNLSTIESLVVFDNSSSYNHSFPSISPQESKPKEMNFNSEGGSNFFEQPKEMNFNLEGGFNFLEQPKETNFNPEGGFNFFEQLEEMNFNPEGGFNFFEQPEEMNFNPEGFNFLEQPEEINFNPEGGFNFLEQSKEMNFNSEGGFNFLEQYPQYSLYFFIDSPYNAQQNISQEQMMISNEFNRDPLFNIFS</sequence>
<feature type="DNA-binding region" description="HMG box" evidence="3">
    <location>
        <begin position="98"/>
        <end position="163"/>
    </location>
</feature>
<evidence type="ECO:0000256" key="2">
    <source>
        <dbReference type="ARBA" id="ARBA00023163"/>
    </source>
</evidence>
<dbReference type="PANTHER" id="PTHR10270">
    <property type="entry name" value="SOX TRANSCRIPTION FACTOR"/>
    <property type="match status" value="1"/>
</dbReference>
<dbReference type="VEuPathDB" id="FungiDB:FUN_016840"/>
<name>A0A1B1ETX2_9GLOM</name>
<dbReference type="InterPro" id="IPR009071">
    <property type="entry name" value="HMG_box_dom"/>
</dbReference>
<dbReference type="Gene3D" id="1.10.30.10">
    <property type="entry name" value="High mobility group box domain"/>
    <property type="match status" value="1"/>
</dbReference>
<reference evidence="6" key="1">
    <citation type="submission" date="2015-06" db="EMBL/GenBank/DDBJ databases">
        <title>Evolution and Diversity of Sexually-Related Genes in an Arbuscular Mycorrhizal Fungi.</title>
        <authorList>
            <person name="Charron P."/>
            <person name="Marton T."/>
            <person name="Corradi N."/>
        </authorList>
    </citation>
    <scope>NUCLEOTIDE SEQUENCE</scope>
    <source>
        <strain evidence="6">A4</strain>
    </source>
</reference>
<keyword evidence="2" id="KW-0804">Transcription</keyword>
<gene>
    <name evidence="6" type="primary">HMG109</name>
</gene>
<organism evidence="6">
    <name type="scientific">Rhizophagus irregularis</name>
    <dbReference type="NCBI Taxonomy" id="588596"/>
    <lineage>
        <taxon>Eukaryota</taxon>
        <taxon>Fungi</taxon>
        <taxon>Fungi incertae sedis</taxon>
        <taxon>Mucoromycota</taxon>
        <taxon>Glomeromycotina</taxon>
        <taxon>Glomeromycetes</taxon>
        <taxon>Glomerales</taxon>
        <taxon>Glomeraceae</taxon>
        <taxon>Rhizophagus</taxon>
    </lineage>
</organism>
<evidence type="ECO:0000256" key="3">
    <source>
        <dbReference type="PROSITE-ProRule" id="PRU00267"/>
    </source>
</evidence>
<accession>A0A1B1ETX2</accession>
<dbReference type="GO" id="GO:0030154">
    <property type="term" value="P:cell differentiation"/>
    <property type="evidence" value="ECO:0007669"/>
    <property type="project" value="TreeGrafter"/>
</dbReference>
<dbReference type="CDD" id="cd01389">
    <property type="entry name" value="HMG-box_ROX1-like"/>
    <property type="match status" value="1"/>
</dbReference>
<dbReference type="GO" id="GO:0000978">
    <property type="term" value="F:RNA polymerase II cis-regulatory region sequence-specific DNA binding"/>
    <property type="evidence" value="ECO:0007669"/>
    <property type="project" value="TreeGrafter"/>
</dbReference>
<dbReference type="InterPro" id="IPR036910">
    <property type="entry name" value="HMG_box_dom_sf"/>
</dbReference>
<dbReference type="GO" id="GO:0001228">
    <property type="term" value="F:DNA-binding transcription activator activity, RNA polymerase II-specific"/>
    <property type="evidence" value="ECO:0007669"/>
    <property type="project" value="TreeGrafter"/>
</dbReference>
<evidence type="ECO:0000313" key="6">
    <source>
        <dbReference type="EMBL" id="ANQ32256.1"/>
    </source>
</evidence>
<dbReference type="GO" id="GO:0005634">
    <property type="term" value="C:nucleus"/>
    <property type="evidence" value="ECO:0007669"/>
    <property type="project" value="UniProtKB-UniRule"/>
</dbReference>
<feature type="domain" description="HMG box" evidence="5">
    <location>
        <begin position="98"/>
        <end position="163"/>
    </location>
</feature>
<evidence type="ECO:0000256" key="1">
    <source>
        <dbReference type="ARBA" id="ARBA00023125"/>
    </source>
</evidence>
<dbReference type="SUPFAM" id="SSF47095">
    <property type="entry name" value="HMG-box"/>
    <property type="match status" value="1"/>
</dbReference>
<feature type="region of interest" description="Disordered" evidence="4">
    <location>
        <begin position="164"/>
        <end position="188"/>
    </location>
</feature>
<keyword evidence="3" id="KW-0539">Nucleus</keyword>
<dbReference type="EMBL" id="KT212804">
    <property type="protein sequence ID" value="ANQ32256.1"/>
    <property type="molecule type" value="Genomic_DNA"/>
</dbReference>
<evidence type="ECO:0000256" key="4">
    <source>
        <dbReference type="SAM" id="MobiDB-lite"/>
    </source>
</evidence>
<dbReference type="SMART" id="SM00398">
    <property type="entry name" value="HMG"/>
    <property type="match status" value="1"/>
</dbReference>
<dbReference type="Pfam" id="PF00505">
    <property type="entry name" value="HMG_box"/>
    <property type="match status" value="1"/>
</dbReference>
<dbReference type="VEuPathDB" id="FungiDB:RhiirA1_306010"/>
<protein>
    <submittedName>
        <fullName evidence="6">MATA-HMG</fullName>
    </submittedName>
</protein>
<keyword evidence="1 3" id="KW-0238">DNA-binding</keyword>
<dbReference type="VEuPathDB" id="FungiDB:RhiirFUN_022153"/>